<dbReference type="Proteomes" id="UP000649739">
    <property type="component" value="Unassembled WGS sequence"/>
</dbReference>
<proteinExistence type="predicted"/>
<keyword evidence="2" id="KW-1133">Transmembrane helix</keyword>
<keyword evidence="4" id="KW-1185">Reference proteome</keyword>
<name>A0A8J3B086_9ACTN</name>
<feature type="transmembrane region" description="Helical" evidence="2">
    <location>
        <begin position="252"/>
        <end position="272"/>
    </location>
</feature>
<protein>
    <submittedName>
        <fullName evidence="3">Uncharacterized protein</fullName>
    </submittedName>
</protein>
<accession>A0A8J3B086</accession>
<organism evidence="3 4">
    <name type="scientific">Pilimelia anulata</name>
    <dbReference type="NCBI Taxonomy" id="53371"/>
    <lineage>
        <taxon>Bacteria</taxon>
        <taxon>Bacillati</taxon>
        <taxon>Actinomycetota</taxon>
        <taxon>Actinomycetes</taxon>
        <taxon>Micromonosporales</taxon>
        <taxon>Micromonosporaceae</taxon>
        <taxon>Pilimelia</taxon>
    </lineage>
</organism>
<evidence type="ECO:0000313" key="4">
    <source>
        <dbReference type="Proteomes" id="UP000649739"/>
    </source>
</evidence>
<reference evidence="3" key="2">
    <citation type="submission" date="2020-09" db="EMBL/GenBank/DDBJ databases">
        <authorList>
            <person name="Sun Q."/>
            <person name="Ohkuma M."/>
        </authorList>
    </citation>
    <scope>NUCLEOTIDE SEQUENCE</scope>
    <source>
        <strain evidence="3">JCM 3090</strain>
    </source>
</reference>
<reference evidence="3" key="1">
    <citation type="journal article" date="2014" name="Int. J. Syst. Evol. Microbiol.">
        <title>Complete genome sequence of Corynebacterium casei LMG S-19264T (=DSM 44701T), isolated from a smear-ripened cheese.</title>
        <authorList>
            <consortium name="US DOE Joint Genome Institute (JGI-PGF)"/>
            <person name="Walter F."/>
            <person name="Albersmeier A."/>
            <person name="Kalinowski J."/>
            <person name="Ruckert C."/>
        </authorList>
    </citation>
    <scope>NUCLEOTIDE SEQUENCE</scope>
    <source>
        <strain evidence="3">JCM 3090</strain>
    </source>
</reference>
<dbReference type="AlphaFoldDB" id="A0A8J3B086"/>
<sequence length="379" mass="39362">MAADVLAVHVGGPALSAWREDALCRIAETEGLRRRCVAELAARDGGVSAPDSTELAVAEAVDEAVTGHLRAARETASGEGGRTWWRMWTALTGTDAVRTWGNVNAAEVQVLRIASPDVLRGALPGLLVHLRRYLADDDLRRVQVEGMADSDARLDRQLREALASAVSAGYAAQRAARARVIRLRNLVHVTGAILTAVLGALIALAAWRPAALSLCFPYGPGQVACPTGIRSAADLPSGVAVAELAASGDVPVVVLLGVVAAALCAAASARLGRAEVPGTGLSSALLLVKLPWGGLTALLGVLLLRADVLPVAPQTSGQILGVALLCGVLQQLFSRLLDRRAARALADAAGRRPIRGVRMSSRARHAVPEPTDIAALSAR</sequence>
<feature type="region of interest" description="Disordered" evidence="1">
    <location>
        <begin position="359"/>
        <end position="379"/>
    </location>
</feature>
<evidence type="ECO:0000256" key="1">
    <source>
        <dbReference type="SAM" id="MobiDB-lite"/>
    </source>
</evidence>
<gene>
    <name evidence="3" type="ORF">GCM10010123_04460</name>
</gene>
<feature type="transmembrane region" description="Helical" evidence="2">
    <location>
        <begin position="284"/>
        <end position="304"/>
    </location>
</feature>
<evidence type="ECO:0000256" key="2">
    <source>
        <dbReference type="SAM" id="Phobius"/>
    </source>
</evidence>
<feature type="transmembrane region" description="Helical" evidence="2">
    <location>
        <begin position="316"/>
        <end position="333"/>
    </location>
</feature>
<comment type="caution">
    <text evidence="3">The sequence shown here is derived from an EMBL/GenBank/DDBJ whole genome shotgun (WGS) entry which is preliminary data.</text>
</comment>
<dbReference type="EMBL" id="BMQB01000001">
    <property type="protein sequence ID" value="GGJ77552.1"/>
    <property type="molecule type" value="Genomic_DNA"/>
</dbReference>
<evidence type="ECO:0000313" key="3">
    <source>
        <dbReference type="EMBL" id="GGJ77552.1"/>
    </source>
</evidence>
<keyword evidence="2" id="KW-0472">Membrane</keyword>
<keyword evidence="2" id="KW-0812">Transmembrane</keyword>
<feature type="transmembrane region" description="Helical" evidence="2">
    <location>
        <begin position="186"/>
        <end position="207"/>
    </location>
</feature>